<dbReference type="EMBL" id="CAJVCH010570474">
    <property type="protein sequence ID" value="CAG7835011.1"/>
    <property type="molecule type" value="Genomic_DNA"/>
</dbReference>
<feature type="signal peptide" evidence="2">
    <location>
        <begin position="1"/>
        <end position="18"/>
    </location>
</feature>
<sequence length="545" mass="62754">MELKLVFLILAQLHLSRAILLETTKSSVPVEYDCDKVKFKEENFVTCVCLDGIWAFYISNINQAPQWKVFGGESKCYQMGQWVTRIKRVSHFSHKSSIRRLKDNENIFVVTNSQNWGIDLGGQRKCLYGQGPKSYCIYEIKCKQNINETLFTVGCDRNSTALRPSHCGIFEFTDDEPAVCDLREGNLKKTWKPQKLSHLSRVKRDASQSEKSPSKDMDEDFMDPNLLGRYTGDVQITDSIADYIKSAASEMLELSRVNKNGKDGNGSSKKEKTPVQALLDLANNITKITCPVISEDTFNIAINSFKLQQNDRNHLKEPYVSYTAFQRIVKALKKCQEDAQPHVFILNSDPDSCIDSRFKIAQTVSRSGLNVTLDSLPKFAIADPLRHEPLIELVWKTFLITHSYCYRYFSDYFNDHHTFTVAVMPYFSNKIQSTWFIKDGKSNVKDEQEEINPVTVAPEPLDSTLVTDPVYKTESIWYGNLLGDTAKVLEKIDHCYSASRIVSDEHPIYMYPWYMNRPPRDRTNEWRRKKRSTPNKKLSCDFNYL</sequence>
<name>A0A8J2M8K0_9HEXA</name>
<keyword evidence="2" id="KW-0732">Signal</keyword>
<feature type="chain" id="PRO_5035243097" evidence="2">
    <location>
        <begin position="19"/>
        <end position="545"/>
    </location>
</feature>
<organism evidence="3 4">
    <name type="scientific">Allacma fusca</name>
    <dbReference type="NCBI Taxonomy" id="39272"/>
    <lineage>
        <taxon>Eukaryota</taxon>
        <taxon>Metazoa</taxon>
        <taxon>Ecdysozoa</taxon>
        <taxon>Arthropoda</taxon>
        <taxon>Hexapoda</taxon>
        <taxon>Collembola</taxon>
        <taxon>Symphypleona</taxon>
        <taxon>Sminthuridae</taxon>
        <taxon>Allacma</taxon>
    </lineage>
</organism>
<reference evidence="3" key="1">
    <citation type="submission" date="2021-06" db="EMBL/GenBank/DDBJ databases">
        <authorList>
            <person name="Hodson N. C."/>
            <person name="Mongue J. A."/>
            <person name="Jaron S. K."/>
        </authorList>
    </citation>
    <scope>NUCLEOTIDE SEQUENCE</scope>
</reference>
<feature type="region of interest" description="Disordered" evidence="1">
    <location>
        <begin position="198"/>
        <end position="221"/>
    </location>
</feature>
<dbReference type="Proteomes" id="UP000708208">
    <property type="component" value="Unassembled WGS sequence"/>
</dbReference>
<keyword evidence="4" id="KW-1185">Reference proteome</keyword>
<gene>
    <name evidence="3" type="ORF">AFUS01_LOCUS44442</name>
</gene>
<evidence type="ECO:0000256" key="2">
    <source>
        <dbReference type="SAM" id="SignalP"/>
    </source>
</evidence>
<comment type="caution">
    <text evidence="3">The sequence shown here is derived from an EMBL/GenBank/DDBJ whole genome shotgun (WGS) entry which is preliminary data.</text>
</comment>
<feature type="compositionally biased region" description="Basic and acidic residues" evidence="1">
    <location>
        <begin position="202"/>
        <end position="216"/>
    </location>
</feature>
<protein>
    <submittedName>
        <fullName evidence="3">Uncharacterized protein</fullName>
    </submittedName>
</protein>
<accession>A0A8J2M8K0</accession>
<evidence type="ECO:0000256" key="1">
    <source>
        <dbReference type="SAM" id="MobiDB-lite"/>
    </source>
</evidence>
<dbReference type="AlphaFoldDB" id="A0A8J2M8K0"/>
<evidence type="ECO:0000313" key="3">
    <source>
        <dbReference type="EMBL" id="CAG7835011.1"/>
    </source>
</evidence>
<proteinExistence type="predicted"/>
<evidence type="ECO:0000313" key="4">
    <source>
        <dbReference type="Proteomes" id="UP000708208"/>
    </source>
</evidence>